<evidence type="ECO:0000313" key="1">
    <source>
        <dbReference type="EMBL" id="KAK8837956.1"/>
    </source>
</evidence>
<accession>A0ABR2GVQ1</accession>
<reference evidence="1 2" key="1">
    <citation type="submission" date="2024-04" db="EMBL/GenBank/DDBJ databases">
        <title>Tritrichomonas musculus Genome.</title>
        <authorList>
            <person name="Alves-Ferreira E."/>
            <person name="Grigg M."/>
            <person name="Lorenzi H."/>
            <person name="Galac M."/>
        </authorList>
    </citation>
    <scope>NUCLEOTIDE SEQUENCE [LARGE SCALE GENOMIC DNA]</scope>
    <source>
        <strain evidence="1 2">EAF2021</strain>
    </source>
</reference>
<organism evidence="1 2">
    <name type="scientific">Tritrichomonas musculus</name>
    <dbReference type="NCBI Taxonomy" id="1915356"/>
    <lineage>
        <taxon>Eukaryota</taxon>
        <taxon>Metamonada</taxon>
        <taxon>Parabasalia</taxon>
        <taxon>Tritrichomonadida</taxon>
        <taxon>Tritrichomonadidae</taxon>
        <taxon>Tritrichomonas</taxon>
    </lineage>
</organism>
<dbReference type="EMBL" id="JAPFFF010000057">
    <property type="protein sequence ID" value="KAK8837956.1"/>
    <property type="molecule type" value="Genomic_DNA"/>
</dbReference>
<protein>
    <submittedName>
        <fullName evidence="1">Uncharacterized protein</fullName>
    </submittedName>
</protein>
<proteinExistence type="predicted"/>
<evidence type="ECO:0000313" key="2">
    <source>
        <dbReference type="Proteomes" id="UP001470230"/>
    </source>
</evidence>
<keyword evidence="2" id="KW-1185">Reference proteome</keyword>
<sequence>MNAQKNGKLILYIKNNEMNWAPISQQTKNIRKITNEKIRYLGDRYYKIKNLFDKFKFKRDDLFIIAKDFEKEYKNIKPNIHLQNQFRRMKEALVCWFSEHFFEEIVKPNSAFLIRMIEKTKNIESLNPKINHANQSKSQPKIINKKGKMNKNMKATNQTQTDKDNLQSNFLEYNINQEIDSFNHVRISTNILDDSQNNSVIENENFNFEKFLNF</sequence>
<gene>
    <name evidence="1" type="ORF">M9Y10_035900</name>
</gene>
<name>A0ABR2GVQ1_9EUKA</name>
<comment type="caution">
    <text evidence="1">The sequence shown here is derived from an EMBL/GenBank/DDBJ whole genome shotgun (WGS) entry which is preliminary data.</text>
</comment>
<dbReference type="Proteomes" id="UP001470230">
    <property type="component" value="Unassembled WGS sequence"/>
</dbReference>